<sequence>MIQINLLCPNLAPESWCKFHRVESVGVPCDHFNHFHSASVIIEGIKPIFEDLSNSNLLRKCLHGKSQNLEKSVNNIVKAFKKYFPYSTNNADMSL</sequence>
<dbReference type="EMBL" id="KQ414584">
    <property type="protein sequence ID" value="KOC70661.1"/>
    <property type="molecule type" value="Genomic_DNA"/>
</dbReference>
<dbReference type="AlphaFoldDB" id="A0A0L7RIU2"/>
<proteinExistence type="predicted"/>
<accession>A0A0L7RIU2</accession>
<protein>
    <submittedName>
        <fullName evidence="1">Uncharacterized protein</fullName>
    </submittedName>
</protein>
<evidence type="ECO:0000313" key="2">
    <source>
        <dbReference type="Proteomes" id="UP000053825"/>
    </source>
</evidence>
<keyword evidence="2" id="KW-1185">Reference proteome</keyword>
<organism evidence="1 2">
    <name type="scientific">Habropoda laboriosa</name>
    <dbReference type="NCBI Taxonomy" id="597456"/>
    <lineage>
        <taxon>Eukaryota</taxon>
        <taxon>Metazoa</taxon>
        <taxon>Ecdysozoa</taxon>
        <taxon>Arthropoda</taxon>
        <taxon>Hexapoda</taxon>
        <taxon>Insecta</taxon>
        <taxon>Pterygota</taxon>
        <taxon>Neoptera</taxon>
        <taxon>Endopterygota</taxon>
        <taxon>Hymenoptera</taxon>
        <taxon>Apocrita</taxon>
        <taxon>Aculeata</taxon>
        <taxon>Apoidea</taxon>
        <taxon>Anthophila</taxon>
        <taxon>Apidae</taxon>
        <taxon>Habropoda</taxon>
    </lineage>
</organism>
<dbReference type="Proteomes" id="UP000053825">
    <property type="component" value="Unassembled WGS sequence"/>
</dbReference>
<evidence type="ECO:0000313" key="1">
    <source>
        <dbReference type="EMBL" id="KOC70661.1"/>
    </source>
</evidence>
<name>A0A0L7RIU2_9HYME</name>
<gene>
    <name evidence="1" type="ORF">WH47_03677</name>
</gene>
<reference evidence="1 2" key="1">
    <citation type="submission" date="2015-07" db="EMBL/GenBank/DDBJ databases">
        <title>The genome of Habropoda laboriosa.</title>
        <authorList>
            <person name="Pan H."/>
            <person name="Kapheim K."/>
        </authorList>
    </citation>
    <scope>NUCLEOTIDE SEQUENCE [LARGE SCALE GENOMIC DNA]</scope>
    <source>
        <strain evidence="1">0110345459</strain>
    </source>
</reference>